<accession>A0ABZ3AZP1</accession>
<dbReference type="EMBL" id="CP151800">
    <property type="protein sequence ID" value="WZV96430.1"/>
    <property type="molecule type" value="Genomic_DNA"/>
</dbReference>
<protein>
    <recommendedName>
        <fullName evidence="1">ATLF-like domain-containing protein</fullName>
    </recommendedName>
</protein>
<organism evidence="2 3">
    <name type="scientific">Kosakonia calanthes</name>
    <dbReference type="NCBI Taxonomy" id="3139408"/>
    <lineage>
        <taxon>Bacteria</taxon>
        <taxon>Pseudomonadati</taxon>
        <taxon>Pseudomonadota</taxon>
        <taxon>Gammaproteobacteria</taxon>
        <taxon>Enterobacterales</taxon>
        <taxon>Enterobacteriaceae</taxon>
        <taxon>Kosakonia</taxon>
    </lineage>
</organism>
<dbReference type="InterPro" id="IPR047568">
    <property type="entry name" value="ATLF-like_dom"/>
</dbReference>
<gene>
    <name evidence="2" type="ORF">AAEY27_12080</name>
</gene>
<name>A0ABZ3AZP1_9ENTR</name>
<feature type="domain" description="ATLF-like" evidence="1">
    <location>
        <begin position="1"/>
        <end position="101"/>
    </location>
</feature>
<dbReference type="Gene3D" id="3.40.390.10">
    <property type="entry name" value="Collagenase (Catalytic Domain)"/>
    <property type="match status" value="1"/>
</dbReference>
<dbReference type="PROSITE" id="PS51995">
    <property type="entry name" value="ATLF"/>
    <property type="match status" value="1"/>
</dbReference>
<reference evidence="2 3" key="1">
    <citation type="submission" date="2024-04" db="EMBL/GenBank/DDBJ databases">
        <title>Kosakonia calanthae sp. nov., a halophilic bacterium isolated from leaves of Calanthe tiplacata.</title>
        <authorList>
            <person name="Wu P."/>
        </authorList>
    </citation>
    <scope>NUCLEOTIDE SEQUENCE [LARGE SCALE GENOMIC DNA]</scope>
    <source>
        <strain evidence="2 3">BYX6</strain>
    </source>
</reference>
<sequence length="101" mass="11109">MLHEYAHAIDHSFGEKALMGPKGTGEVGDFVSRRDSFVSAWEKDLGNTTPESPNNYYWQGGASGGAEDAFAEGFSDLYLGSNARDWPNIKSYIAQKMKSIK</sequence>
<dbReference type="InterPro" id="IPR024079">
    <property type="entry name" value="MetalloPept_cat_dom_sf"/>
</dbReference>
<keyword evidence="3" id="KW-1185">Reference proteome</keyword>
<evidence type="ECO:0000259" key="1">
    <source>
        <dbReference type="PROSITE" id="PS51995"/>
    </source>
</evidence>
<evidence type="ECO:0000313" key="3">
    <source>
        <dbReference type="Proteomes" id="UP001466893"/>
    </source>
</evidence>
<proteinExistence type="predicted"/>
<evidence type="ECO:0000313" key="2">
    <source>
        <dbReference type="EMBL" id="WZV96430.1"/>
    </source>
</evidence>
<dbReference type="RefSeq" id="WP_342320781.1">
    <property type="nucleotide sequence ID" value="NZ_CP151800.1"/>
</dbReference>
<dbReference type="Proteomes" id="UP001466893">
    <property type="component" value="Chromosome"/>
</dbReference>